<dbReference type="PANTHER" id="PTHR48014">
    <property type="entry name" value="SERINE/THREONINE-PROTEIN KINASE FRAY2"/>
    <property type="match status" value="1"/>
</dbReference>
<dbReference type="InterPro" id="IPR047173">
    <property type="entry name" value="STRAD_A/B-like"/>
</dbReference>
<dbReference type="FunFam" id="3.30.200.20:FF:000099">
    <property type="entry name" value="Serine/threonine-protein kinase BLUS1"/>
    <property type="match status" value="1"/>
</dbReference>
<dbReference type="InterPro" id="IPR000719">
    <property type="entry name" value="Prot_kinase_dom"/>
</dbReference>
<dbReference type="InterPro" id="IPR017441">
    <property type="entry name" value="Protein_kinase_ATP_BS"/>
</dbReference>
<reference evidence="7" key="1">
    <citation type="submission" date="2022-05" db="EMBL/GenBank/DDBJ databases">
        <title>The Musa troglodytarum L. genome provides insights into the mechanism of non-climacteric behaviour and enrichment of carotenoids.</title>
        <authorList>
            <person name="Wang J."/>
        </authorList>
    </citation>
    <scope>NUCLEOTIDE SEQUENCE</scope>
    <source>
        <tissue evidence="7">Leaf</tissue>
    </source>
</reference>
<feature type="repeat" description="Filamin" evidence="2">
    <location>
        <begin position="223"/>
        <end position="362"/>
    </location>
</feature>
<dbReference type="PROSITE" id="PS50194">
    <property type="entry name" value="FILAMIN_REPEAT"/>
    <property type="match status" value="3"/>
</dbReference>
<dbReference type="Pfam" id="PF23616">
    <property type="entry name" value="Ig_GEX2_N"/>
    <property type="match status" value="1"/>
</dbReference>
<feature type="coiled-coil region" evidence="4">
    <location>
        <begin position="1271"/>
        <end position="1298"/>
    </location>
</feature>
<dbReference type="GO" id="GO:0004672">
    <property type="term" value="F:protein kinase activity"/>
    <property type="evidence" value="ECO:0007669"/>
    <property type="project" value="InterPro"/>
</dbReference>
<evidence type="ECO:0000256" key="2">
    <source>
        <dbReference type="PROSITE-ProRule" id="PRU00087"/>
    </source>
</evidence>
<dbReference type="EMBL" id="CP097510">
    <property type="protein sequence ID" value="URE40953.1"/>
    <property type="molecule type" value="Genomic_DNA"/>
</dbReference>
<dbReference type="PROSITE" id="PS50011">
    <property type="entry name" value="PROTEIN_KINASE_DOM"/>
    <property type="match status" value="1"/>
</dbReference>
<dbReference type="Pfam" id="PF00630">
    <property type="entry name" value="Filamin"/>
    <property type="match status" value="1"/>
</dbReference>
<feature type="binding site" evidence="3">
    <location>
        <position position="1015"/>
    </location>
    <ligand>
        <name>ATP</name>
        <dbReference type="ChEBI" id="CHEBI:30616"/>
    </ligand>
</feature>
<evidence type="ECO:0000256" key="5">
    <source>
        <dbReference type="SAM" id="MobiDB-lite"/>
    </source>
</evidence>
<name>A0A9E7I4M3_9LILI</name>
<organism evidence="7 8">
    <name type="scientific">Musa troglodytarum</name>
    <name type="common">fe'i banana</name>
    <dbReference type="NCBI Taxonomy" id="320322"/>
    <lineage>
        <taxon>Eukaryota</taxon>
        <taxon>Viridiplantae</taxon>
        <taxon>Streptophyta</taxon>
        <taxon>Embryophyta</taxon>
        <taxon>Tracheophyta</taxon>
        <taxon>Spermatophyta</taxon>
        <taxon>Magnoliopsida</taxon>
        <taxon>Liliopsida</taxon>
        <taxon>Zingiberales</taxon>
        <taxon>Musaceae</taxon>
        <taxon>Musa</taxon>
    </lineage>
</organism>
<feature type="domain" description="Protein kinase" evidence="6">
    <location>
        <begin position="986"/>
        <end position="1247"/>
    </location>
</feature>
<evidence type="ECO:0000313" key="7">
    <source>
        <dbReference type="EMBL" id="URE40953.1"/>
    </source>
</evidence>
<evidence type="ECO:0000256" key="1">
    <source>
        <dbReference type="ARBA" id="ARBA00008874"/>
    </source>
</evidence>
<dbReference type="Gene3D" id="2.60.40.10">
    <property type="entry name" value="Immunoglobulins"/>
    <property type="match status" value="3"/>
</dbReference>
<sequence length="1660" mass="185602">MPRFLEFSLSSLDRSGNFDGMIRISCLVLGFLLWISPPLPSLADESPGGQFPVVITDENIGILDSSLHFTVTTDAFGNNISSEIDGPSGDFFMVSASFENGSTADLLDVKSNGWNELGYFGMEFVPKTAGSLLLHVHCNDLTLRGSPLPFIVKPGFYPFDARVVEKATNLSTPIADLFFEEVAQGTQLLSFVVSEPGEFMLIIFDAKLHESIWNMTYDFSVFIGYCHESNSFANGSGLASSVAGKISSFTVYLEDLYHNPSPVEAERIRVEISSENGASNVLPIIFPLQTLIEHSNVAHRSDGSARWAPALPANDNQTIIGNSTARASDFNVTYTPEKSGDYKIWISCGNIPVNDGNLYMMKASPGLVDTSLSSVLRFASDVKRHAKNEVLVQIVDSYWNPVSSKQTKLNIQVYSVNSSSFIQWDFLNNEDGSYTGYYMARDVGSYNICILFEEKHLSPCPFEVHVYEREYFSEVTNDSIYVWEDESLAFDPLHGSLLQYGQLFRYTPYQGFFGKDSFSYTISDVNKNVATAVVLISVLCKPPQFVSLPVGLHVIEDIISPKFGGFPGFEIMYSDVKQNISLAIRAQSGNVFLSPMQMQLQQTKGSLFSAIRDDRARKDLVISGHVETINSALQFVQYLGNENFYGNDIITLHAMNENGVQEARVPVFVEPINDPPIISAPKFISLARKEGNNGLQIFDKQRDAFEFLIMDSDIFNFVGNKSHFLVMLSMEVNDGTISTTLPVSLVNTAELKIEGSNQWQPLQTFVTISNHFVLKGKGIRFHGSIGDCNNAIQRLFYQSTESDAVLTVTVNDLGNHGCYPDCLEMMSLPLYNEVTVNLFKRRPVSQMEALEPYWEDLGLNTITSFDHKGYDVRSAPMNMINVIQNSPSEEPRRPRGAHSPYKLASPLSPSTYISTRRGLKSRRRSLDHEKAEEKPLPIRTLPLPIRDSGSLILRSSPTEPASLIIWVTAGRRAMERKKYPIRAEDYQLFEVVGQGVSASVYRALCAPLDEVVAIKIVDFERNNSDLSNIYREAQTMILIDHPNVLKAHCSFVNDHTLWVVMPYMEGGSCLHIMKSVFPNGFEEPMIATVLREVLKGLEYLHNHGHIHRDVKAGNILVDARGTVKLGDFGVSACLFDSGDRQRSRNTFVGTPCWMAPEVMEQLHGYDFKADIWSFGITALELAHGHAPFSKYPPIKVLLMTLQNAPPGLDYERDRKFSRSFRDMIAMCLVKDPSKRPSAHKLLKQPFFKQARSQDYIVRKILDGLPTLGDRHQALKAKEEDLLAQKKMLDSEKEELSQSEYKRGISAWNFDVEDLKIQASLIPENEEIRDSNERHMFEIDELQERISEATPCFSSNEGDDDAKKVISHESTLLSTDQPGCNQRSKSDGLNNEFKIAGSSDGNVLQKNLHFSHEGNSSSDSCRSDFDEKRKENLFSQSFHERRHSVNLCSSELIPLSKGESLKKQNQLLNIGNCNGEFQTVVDTPIDVVPKSSKSAGKQCADDVDDKSKHPLVQRKGRFKALAPICLQKSHSMQVFSQLPSPSIQSSAEAASNPLGYSVYQYLHSILQANILQRDSLLSLMKQLSPGESSSTSNPASRSTEGVSMLTSTIYTEKSVMEAANKEKELIQELCELQWRLICTQDEVKRLRYRNTQSGASHPPHN</sequence>
<keyword evidence="3" id="KW-0547">Nucleotide-binding</keyword>
<dbReference type="Gene3D" id="3.30.200.20">
    <property type="entry name" value="Phosphorylase Kinase, domain 1"/>
    <property type="match status" value="1"/>
</dbReference>
<dbReference type="FunFam" id="1.10.510.10:FF:000208">
    <property type="entry name" value="serine/threonine-protein kinase BLUS1 isoform X1"/>
    <property type="match status" value="1"/>
</dbReference>
<dbReference type="InterPro" id="IPR011009">
    <property type="entry name" value="Kinase-like_dom_sf"/>
</dbReference>
<dbReference type="InterPro" id="IPR017868">
    <property type="entry name" value="Filamin/ABP280_repeat-like"/>
</dbReference>
<dbReference type="Proteomes" id="UP001055439">
    <property type="component" value="Chromosome 8"/>
</dbReference>
<evidence type="ECO:0000256" key="4">
    <source>
        <dbReference type="SAM" id="Coils"/>
    </source>
</evidence>
<gene>
    <name evidence="7" type="ORF">MUK42_07224</name>
</gene>
<proteinExistence type="inferred from homology"/>
<dbReference type="SMART" id="SM00220">
    <property type="entry name" value="S_TKc"/>
    <property type="match status" value="1"/>
</dbReference>
<dbReference type="OrthoDB" id="5334309at2759"/>
<dbReference type="InterPro" id="IPR014756">
    <property type="entry name" value="Ig_E-set"/>
</dbReference>
<dbReference type="InterPro" id="IPR056434">
    <property type="entry name" value="Ig_GEX2_N"/>
</dbReference>
<dbReference type="GO" id="GO:0043539">
    <property type="term" value="F:protein serine/threonine kinase activator activity"/>
    <property type="evidence" value="ECO:0007669"/>
    <property type="project" value="InterPro"/>
</dbReference>
<dbReference type="SUPFAM" id="SSF56112">
    <property type="entry name" value="Protein kinase-like (PK-like)"/>
    <property type="match status" value="1"/>
</dbReference>
<keyword evidence="3" id="KW-0067">ATP-binding</keyword>
<evidence type="ECO:0000259" key="6">
    <source>
        <dbReference type="PROSITE" id="PS50011"/>
    </source>
</evidence>
<feature type="region of interest" description="Disordered" evidence="5">
    <location>
        <begin position="1582"/>
        <end position="1602"/>
    </location>
</feature>
<dbReference type="InterPro" id="IPR013783">
    <property type="entry name" value="Ig-like_fold"/>
</dbReference>
<keyword evidence="4" id="KW-0175">Coiled coil</keyword>
<feature type="repeat" description="Filamin" evidence="2">
    <location>
        <begin position="61"/>
        <end position="152"/>
    </location>
</feature>
<dbReference type="SUPFAM" id="SSF81296">
    <property type="entry name" value="E set domains"/>
    <property type="match status" value="2"/>
</dbReference>
<dbReference type="Pfam" id="PF00069">
    <property type="entry name" value="Pkinase"/>
    <property type="match status" value="1"/>
</dbReference>
<feature type="repeat" description="Filamin" evidence="2">
    <location>
        <begin position="395"/>
        <end position="466"/>
    </location>
</feature>
<dbReference type="PROSITE" id="PS00107">
    <property type="entry name" value="PROTEIN_KINASE_ATP"/>
    <property type="match status" value="1"/>
</dbReference>
<feature type="compositionally biased region" description="Low complexity" evidence="5">
    <location>
        <begin position="1587"/>
        <end position="1597"/>
    </location>
</feature>
<dbReference type="GO" id="GO:0005524">
    <property type="term" value="F:ATP binding"/>
    <property type="evidence" value="ECO:0007669"/>
    <property type="project" value="UniProtKB-UniRule"/>
</dbReference>
<feature type="region of interest" description="Disordered" evidence="5">
    <location>
        <begin position="885"/>
        <end position="933"/>
    </location>
</feature>
<keyword evidence="8" id="KW-1185">Reference proteome</keyword>
<evidence type="ECO:0000313" key="8">
    <source>
        <dbReference type="Proteomes" id="UP001055439"/>
    </source>
</evidence>
<comment type="similarity">
    <text evidence="1">Belongs to the protein kinase superfamily. STE Ser/Thr protein kinase family. STE20 subfamily.</text>
</comment>
<dbReference type="Gene3D" id="1.10.510.10">
    <property type="entry name" value="Transferase(Phosphotransferase) domain 1"/>
    <property type="match status" value="1"/>
</dbReference>
<dbReference type="CDD" id="cd06610">
    <property type="entry name" value="STKc_OSR1_SPAK"/>
    <property type="match status" value="1"/>
</dbReference>
<dbReference type="Pfam" id="PF17963">
    <property type="entry name" value="Big_9"/>
    <property type="match status" value="1"/>
</dbReference>
<evidence type="ECO:0000256" key="3">
    <source>
        <dbReference type="PROSITE-ProRule" id="PRU10141"/>
    </source>
</evidence>
<protein>
    <submittedName>
        <fullName evidence="7">Filamin/ABP280 repeat</fullName>
    </submittedName>
</protein>
<dbReference type="Gene3D" id="2.60.40.3440">
    <property type="match status" value="1"/>
</dbReference>
<feature type="compositionally biased region" description="Basic and acidic residues" evidence="5">
    <location>
        <begin position="924"/>
        <end position="933"/>
    </location>
</feature>
<accession>A0A9E7I4M3</accession>
<dbReference type="PANTHER" id="PTHR48014:SF24">
    <property type="entry name" value="PROTEIN KINASE SUPERFAMILY PROTEIN"/>
    <property type="match status" value="1"/>
</dbReference>